<gene>
    <name evidence="2" type="ORF">JMJ56_27150</name>
</gene>
<proteinExistence type="predicted"/>
<organism evidence="2 3">
    <name type="scientific">Belnapia arida</name>
    <dbReference type="NCBI Taxonomy" id="2804533"/>
    <lineage>
        <taxon>Bacteria</taxon>
        <taxon>Pseudomonadati</taxon>
        <taxon>Pseudomonadota</taxon>
        <taxon>Alphaproteobacteria</taxon>
        <taxon>Acetobacterales</taxon>
        <taxon>Roseomonadaceae</taxon>
        <taxon>Belnapia</taxon>
    </lineage>
</organism>
<dbReference type="EMBL" id="JAETWB010000033">
    <property type="protein sequence ID" value="MBL6081671.1"/>
    <property type="molecule type" value="Genomic_DNA"/>
</dbReference>
<feature type="region of interest" description="Disordered" evidence="1">
    <location>
        <begin position="1"/>
        <end position="24"/>
    </location>
</feature>
<protein>
    <submittedName>
        <fullName evidence="2">Uncharacterized protein</fullName>
    </submittedName>
</protein>
<accession>A0ABS1UEH6</accession>
<dbReference type="RefSeq" id="WP_202834886.1">
    <property type="nucleotide sequence ID" value="NZ_JAETWB010000033.1"/>
</dbReference>
<name>A0ABS1UEH6_9PROT</name>
<comment type="caution">
    <text evidence="2">The sequence shown here is derived from an EMBL/GenBank/DDBJ whole genome shotgun (WGS) entry which is preliminary data.</text>
</comment>
<keyword evidence="3" id="KW-1185">Reference proteome</keyword>
<evidence type="ECO:0000256" key="1">
    <source>
        <dbReference type="SAM" id="MobiDB-lite"/>
    </source>
</evidence>
<dbReference type="Proteomes" id="UP000660885">
    <property type="component" value="Unassembled WGS sequence"/>
</dbReference>
<sequence length="62" mass="6936">MSLPPDQMASAKPKISPEERRRRTADRLTMIRLKMAIGRELDERGISGTKATSSGLKLRRLG</sequence>
<evidence type="ECO:0000313" key="2">
    <source>
        <dbReference type="EMBL" id="MBL6081671.1"/>
    </source>
</evidence>
<evidence type="ECO:0000313" key="3">
    <source>
        <dbReference type="Proteomes" id="UP000660885"/>
    </source>
</evidence>
<reference evidence="2 3" key="1">
    <citation type="submission" date="2021-01" db="EMBL/GenBank/DDBJ databases">
        <title>Belnapia mucosa sp. nov. and Belnapia arida sp. nov., isolated from the Tabernas Desert (Almeria, Spain).</title>
        <authorList>
            <person name="Molina-Menor E."/>
            <person name="Vidal-Verdu A."/>
            <person name="Calonge A."/>
            <person name="Satari L."/>
            <person name="Pereto J."/>
            <person name="Porcar M."/>
        </authorList>
    </citation>
    <scope>NUCLEOTIDE SEQUENCE [LARGE SCALE GENOMIC DNA]</scope>
    <source>
        <strain evidence="2 3">T18</strain>
    </source>
</reference>